<gene>
    <name evidence="2" type="ordered locus">CAP2UW1_4396</name>
</gene>
<sequence precursor="true">MPGKTGTRSRRSGASSGATITNGANASVAVKKRAFFSLALSSHAGFATPLIDQRYVYVLAFVQTLLETIGRAGLDHLVFGMGEQAIRRWRS</sequence>
<feature type="region of interest" description="Disordered" evidence="1">
    <location>
        <begin position="1"/>
        <end position="20"/>
    </location>
</feature>
<dbReference type="EMBL" id="CP001715">
    <property type="protein sequence ID" value="ACV37632.1"/>
    <property type="molecule type" value="Genomic_DNA"/>
</dbReference>
<dbReference type="STRING" id="522306.CAP2UW1_4396"/>
<protein>
    <submittedName>
        <fullName evidence="2">Uncharacterized protein</fullName>
    </submittedName>
</protein>
<evidence type="ECO:0000256" key="1">
    <source>
        <dbReference type="SAM" id="MobiDB-lite"/>
    </source>
</evidence>
<dbReference type="HOGENOM" id="CLU_2420232_0_0_4"/>
<organism evidence="2">
    <name type="scientific">Accumulibacter regalis</name>
    <dbReference type="NCBI Taxonomy" id="522306"/>
    <lineage>
        <taxon>Bacteria</taxon>
        <taxon>Pseudomonadati</taxon>
        <taxon>Pseudomonadota</taxon>
        <taxon>Betaproteobacteria</taxon>
        <taxon>Candidatus Accumulibacter</taxon>
    </lineage>
</organism>
<reference evidence="2" key="2">
    <citation type="submission" date="2009-09" db="EMBL/GenBank/DDBJ databases">
        <title>Complete sequence of chromosome of Candidatus Accumulibacter phosphatis clade IIA str. UW-1.</title>
        <authorList>
            <consortium name="US DOE Joint Genome Institute"/>
            <person name="Martin H.G."/>
            <person name="Ivanova N."/>
            <person name="Kunin V."/>
            <person name="Warnecke F."/>
            <person name="Barry K."/>
            <person name="He S."/>
            <person name="Salamov A."/>
            <person name="Szeto E."/>
            <person name="Dalin E."/>
            <person name="Pangilinan J.L."/>
            <person name="Lapidus A."/>
            <person name="Lowry S."/>
            <person name="Kyrpides N.C."/>
            <person name="McMahon K.D."/>
            <person name="Hugenholtz P."/>
        </authorList>
    </citation>
    <scope>NUCLEOTIDE SEQUENCE [LARGE SCALE GENOMIC DNA]</scope>
    <source>
        <strain evidence="2">UW-1</strain>
    </source>
</reference>
<name>C7RRC1_ACCRE</name>
<accession>C7RRC1</accession>
<dbReference type="KEGG" id="app:CAP2UW1_4396"/>
<evidence type="ECO:0000313" key="2">
    <source>
        <dbReference type="EMBL" id="ACV37632.1"/>
    </source>
</evidence>
<reference evidence="2" key="1">
    <citation type="submission" date="2009-08" db="EMBL/GenBank/DDBJ databases">
        <authorList>
            <consortium name="US DOE Joint Genome Institute"/>
            <person name="Lucas S."/>
            <person name="Copeland A."/>
            <person name="Lapidus A."/>
            <person name="Glavina del Rio T."/>
            <person name="Dalin E."/>
            <person name="Tice H."/>
            <person name="Bruce D."/>
            <person name="Barry K."/>
            <person name="Pitluck S."/>
            <person name="Lowry S."/>
            <person name="Larimer F."/>
            <person name="Land M."/>
            <person name="Hauser L."/>
            <person name="Kyrpides N."/>
            <person name="Ivanova N."/>
            <person name="McMahon K.D."/>
            <person name="Hugenholtz P."/>
        </authorList>
    </citation>
    <scope>NUCLEOTIDE SEQUENCE</scope>
    <source>
        <strain evidence="2">UW-1</strain>
    </source>
</reference>
<proteinExistence type="predicted"/>
<dbReference type="AlphaFoldDB" id="C7RRC1"/>